<dbReference type="InterPro" id="IPR001537">
    <property type="entry name" value="SpoU_MeTrfase"/>
</dbReference>
<dbReference type="RefSeq" id="WP_283722713.1">
    <property type="nucleotide sequence ID" value="NZ_JASJEX010000001.1"/>
</dbReference>
<dbReference type="Gene3D" id="3.30.1330.30">
    <property type="match status" value="1"/>
</dbReference>
<dbReference type="GO" id="GO:0008168">
    <property type="term" value="F:methyltransferase activity"/>
    <property type="evidence" value="ECO:0007669"/>
    <property type="project" value="UniProtKB-KW"/>
</dbReference>
<dbReference type="GO" id="GO:0032259">
    <property type="term" value="P:methylation"/>
    <property type="evidence" value="ECO:0007669"/>
    <property type="project" value="UniProtKB-KW"/>
</dbReference>
<proteinExistence type="predicted"/>
<dbReference type="SUPFAM" id="SSF55315">
    <property type="entry name" value="L30e-like"/>
    <property type="match status" value="1"/>
</dbReference>
<evidence type="ECO:0000256" key="2">
    <source>
        <dbReference type="ARBA" id="ARBA00022679"/>
    </source>
</evidence>
<organism evidence="4 5">
    <name type="scientific">Kribbibacterium absianum</name>
    <dbReference type="NCBI Taxonomy" id="3044210"/>
    <lineage>
        <taxon>Bacteria</taxon>
        <taxon>Bacillati</taxon>
        <taxon>Actinomycetota</taxon>
        <taxon>Coriobacteriia</taxon>
        <taxon>Coriobacteriales</taxon>
        <taxon>Kribbibacteriaceae</taxon>
        <taxon>Kribbibacterium</taxon>
    </lineage>
</organism>
<feature type="domain" description="tRNA/rRNA methyltransferase SpoU type" evidence="3">
    <location>
        <begin position="116"/>
        <end position="257"/>
    </location>
</feature>
<dbReference type="Gene3D" id="3.40.1280.10">
    <property type="match status" value="1"/>
</dbReference>
<keyword evidence="2" id="KW-0808">Transferase</keyword>
<accession>A0ABT6ZJZ8</accession>
<dbReference type="CDD" id="cd18095">
    <property type="entry name" value="SpoU-like_rRNA-MTase"/>
    <property type="match status" value="1"/>
</dbReference>
<name>A0ABT6ZJZ8_9ACTN</name>
<dbReference type="InterPro" id="IPR029064">
    <property type="entry name" value="Ribosomal_eL30-like_sf"/>
</dbReference>
<sequence>MRSLDDERLAWFASLTDHQLRRCREAEQGVFIAESEKVVRTALSSGVRPLAFLLEDTRLTPLRPLLEENPDVPAFVLPREEISRLVGYPHNRGVLCAMERPEQRAPEEVLEGCRRVAVLEGLTDTTNVGAVFRSAAALGCDAVLLTPTCADPLSRRCVRVSMGSVFLVPWARVPRFPEGLDVLARAGFVTCACALREDALPLGDPALAAPERLALLFGTEGDGLSRDAVEGADLVARIPMAHGVDSLNVAAASAVFFWELCARGR</sequence>
<gene>
    <name evidence="4" type="ORF">QJ043_01965</name>
</gene>
<dbReference type="Proteomes" id="UP001431693">
    <property type="component" value="Unassembled WGS sequence"/>
</dbReference>
<dbReference type="Pfam" id="PF00588">
    <property type="entry name" value="SpoU_methylase"/>
    <property type="match status" value="1"/>
</dbReference>
<dbReference type="EMBL" id="JASJEX010000001">
    <property type="protein sequence ID" value="MDJ1128848.1"/>
    <property type="molecule type" value="Genomic_DNA"/>
</dbReference>
<protein>
    <submittedName>
        <fullName evidence="4">RNA methyltransferase</fullName>
    </submittedName>
</protein>
<reference evidence="4" key="1">
    <citation type="submission" date="2023-05" db="EMBL/GenBank/DDBJ databases">
        <title>[olsenella] sp. nov., isolated from a pig farm feces dump.</title>
        <authorList>
            <person name="Chang Y.-H."/>
        </authorList>
    </citation>
    <scope>NUCLEOTIDE SEQUENCE</scope>
    <source>
        <strain evidence="4">YH-ols2217</strain>
    </source>
</reference>
<dbReference type="PANTHER" id="PTHR43191:SF12">
    <property type="entry name" value="RRNA METHYLASE"/>
    <property type="match status" value="1"/>
</dbReference>
<dbReference type="InterPro" id="IPR051259">
    <property type="entry name" value="rRNA_Methyltransferase"/>
</dbReference>
<evidence type="ECO:0000313" key="4">
    <source>
        <dbReference type="EMBL" id="MDJ1128848.1"/>
    </source>
</evidence>
<dbReference type="InterPro" id="IPR029028">
    <property type="entry name" value="Alpha/beta_knot_MTases"/>
</dbReference>
<dbReference type="PANTHER" id="PTHR43191">
    <property type="entry name" value="RRNA METHYLTRANSFERASE 3"/>
    <property type="match status" value="1"/>
</dbReference>
<keyword evidence="5" id="KW-1185">Reference proteome</keyword>
<evidence type="ECO:0000256" key="1">
    <source>
        <dbReference type="ARBA" id="ARBA00022603"/>
    </source>
</evidence>
<dbReference type="SUPFAM" id="SSF75217">
    <property type="entry name" value="alpha/beta knot"/>
    <property type="match status" value="1"/>
</dbReference>
<keyword evidence="1 4" id="KW-0489">Methyltransferase</keyword>
<evidence type="ECO:0000313" key="5">
    <source>
        <dbReference type="Proteomes" id="UP001431693"/>
    </source>
</evidence>
<evidence type="ECO:0000259" key="3">
    <source>
        <dbReference type="Pfam" id="PF00588"/>
    </source>
</evidence>
<comment type="caution">
    <text evidence="4">The sequence shown here is derived from an EMBL/GenBank/DDBJ whole genome shotgun (WGS) entry which is preliminary data.</text>
</comment>
<dbReference type="InterPro" id="IPR029026">
    <property type="entry name" value="tRNA_m1G_MTases_N"/>
</dbReference>